<evidence type="ECO:0000313" key="3">
    <source>
        <dbReference type="Proteomes" id="UP000629468"/>
    </source>
</evidence>
<comment type="caution">
    <text evidence="2">The sequence shown here is derived from an EMBL/GenBank/DDBJ whole genome shotgun (WGS) entry which is preliminary data.</text>
</comment>
<evidence type="ECO:0000256" key="1">
    <source>
        <dbReference type="SAM" id="MobiDB-lite"/>
    </source>
</evidence>
<evidence type="ECO:0000313" key="2">
    <source>
        <dbReference type="EMBL" id="KAF7784939.1"/>
    </source>
</evidence>
<sequence>MPCLRNSSASPRPRSRSPLPIVGPSSSVETFYRCLANGTRGKTKRVESKILQSFSEFARWYARSKNPFIVFENAWVVGLHNWVGEQGETLEIEMPNFGESDSQLYQSAFDMMVASIPNIGRILAEPVVNAGLPTQLGKMMDESRGSACAIDATHIKSSILTYVALILPDRRLEPPLSHAESKELSRGWRHPQLAALLIPAKYLREYGCNPEQVTAEIDSGSRVISGRDFPAFLYPQDIRYNEKQPQVGLFRGLLWLHTFKALFTGPSSAGSAEFRGALTRSCQATRNGLRRVTPETIAYAALHTYFGMSNAKEWRTDMGTFDKKIFFEAMVSILQRENRWQRSLFKWANTKIFGNPDGATDAPQVVDQGPTDVDIFLQQIDDDAGSEGEDEGAVSSGNESAIGSIASQQGHESSVENRGSNRGESGVRGAEEPGRDGNEGEISGNSGGGDGLRDAERGRSD</sequence>
<feature type="compositionally biased region" description="Low complexity" evidence="1">
    <location>
        <begin position="1"/>
        <end position="20"/>
    </location>
</feature>
<accession>A0A8H7FBZ5</accession>
<dbReference type="EMBL" id="JABXXO010000001">
    <property type="protein sequence ID" value="KAF7784939.1"/>
    <property type="molecule type" value="Genomic_DNA"/>
</dbReference>
<gene>
    <name evidence="2" type="ORF">Agabi119p4_1104</name>
</gene>
<organism evidence="2 3">
    <name type="scientific">Agaricus bisporus var. burnettii</name>
    <dbReference type="NCBI Taxonomy" id="192524"/>
    <lineage>
        <taxon>Eukaryota</taxon>
        <taxon>Fungi</taxon>
        <taxon>Dikarya</taxon>
        <taxon>Basidiomycota</taxon>
        <taxon>Agaricomycotina</taxon>
        <taxon>Agaricomycetes</taxon>
        <taxon>Agaricomycetidae</taxon>
        <taxon>Agaricales</taxon>
        <taxon>Agaricineae</taxon>
        <taxon>Agaricaceae</taxon>
        <taxon>Agaricus</taxon>
    </lineage>
</organism>
<feature type="compositionally biased region" description="Acidic residues" evidence="1">
    <location>
        <begin position="383"/>
        <end position="392"/>
    </location>
</feature>
<feature type="compositionally biased region" description="Polar residues" evidence="1">
    <location>
        <begin position="398"/>
        <end position="412"/>
    </location>
</feature>
<feature type="compositionally biased region" description="Basic and acidic residues" evidence="1">
    <location>
        <begin position="429"/>
        <end position="438"/>
    </location>
</feature>
<protein>
    <submittedName>
        <fullName evidence="2">Uncharacterized protein</fullName>
    </submittedName>
</protein>
<dbReference type="Pfam" id="PF20414">
    <property type="entry name" value="DUF6698"/>
    <property type="match status" value="1"/>
</dbReference>
<dbReference type="AlphaFoldDB" id="A0A8H7FBZ5"/>
<dbReference type="Proteomes" id="UP000629468">
    <property type="component" value="Unassembled WGS sequence"/>
</dbReference>
<name>A0A8H7FBZ5_AGABI</name>
<feature type="compositionally biased region" description="Basic and acidic residues" evidence="1">
    <location>
        <begin position="451"/>
        <end position="461"/>
    </location>
</feature>
<dbReference type="InterPro" id="IPR046521">
    <property type="entry name" value="DUF6698"/>
</dbReference>
<reference evidence="2 3" key="1">
    <citation type="journal article" name="Sci. Rep.">
        <title>Telomere-to-telomere assembled and centromere annotated genomes of the two main subspecies of the button mushroom Agaricus bisporus reveal especially polymorphic chromosome ends.</title>
        <authorList>
            <person name="Sonnenberg A.S.M."/>
            <person name="Sedaghat-Telgerd N."/>
            <person name="Lavrijssen B."/>
            <person name="Ohm R.A."/>
            <person name="Hendrickx P.M."/>
            <person name="Scholtmeijer K."/>
            <person name="Baars J.J.P."/>
            <person name="van Peer A."/>
        </authorList>
    </citation>
    <scope>NUCLEOTIDE SEQUENCE [LARGE SCALE GENOMIC DNA]</scope>
    <source>
        <strain evidence="2 3">H119_p4</strain>
    </source>
</reference>
<feature type="region of interest" description="Disordered" evidence="1">
    <location>
        <begin position="1"/>
        <end position="22"/>
    </location>
</feature>
<feature type="region of interest" description="Disordered" evidence="1">
    <location>
        <begin position="383"/>
        <end position="461"/>
    </location>
</feature>
<proteinExistence type="predicted"/>